<dbReference type="Proteomes" id="UP000789739">
    <property type="component" value="Unassembled WGS sequence"/>
</dbReference>
<keyword evidence="1" id="KW-0723">Serine/threonine-protein kinase</keyword>
<proteinExistence type="predicted"/>
<evidence type="ECO:0000313" key="10">
    <source>
        <dbReference type="EMBL" id="CAG8649023.1"/>
    </source>
</evidence>
<keyword evidence="8" id="KW-0812">Transmembrane</keyword>
<evidence type="ECO:0000256" key="7">
    <source>
        <dbReference type="SAM" id="MobiDB-lite"/>
    </source>
</evidence>
<dbReference type="SMART" id="SM01077">
    <property type="entry name" value="Cg6151-P"/>
    <property type="match status" value="1"/>
</dbReference>
<organism evidence="10 11">
    <name type="scientific">Paraglomus brasilianum</name>
    <dbReference type="NCBI Taxonomy" id="144538"/>
    <lineage>
        <taxon>Eukaryota</taxon>
        <taxon>Fungi</taxon>
        <taxon>Fungi incertae sedis</taxon>
        <taxon>Mucoromycota</taxon>
        <taxon>Glomeromycotina</taxon>
        <taxon>Glomeromycetes</taxon>
        <taxon>Paraglomerales</taxon>
        <taxon>Paraglomeraceae</taxon>
        <taxon>Paraglomus</taxon>
    </lineage>
</organism>
<reference evidence="10" key="1">
    <citation type="submission" date="2021-06" db="EMBL/GenBank/DDBJ databases">
        <authorList>
            <person name="Kallberg Y."/>
            <person name="Tangrot J."/>
            <person name="Rosling A."/>
        </authorList>
    </citation>
    <scope>NUCLEOTIDE SEQUENCE</scope>
    <source>
        <strain evidence="10">BR232B</strain>
    </source>
</reference>
<evidence type="ECO:0000256" key="5">
    <source>
        <dbReference type="ARBA" id="ARBA00022840"/>
    </source>
</evidence>
<keyword evidence="5 6" id="KW-0067">ATP-binding</keyword>
<evidence type="ECO:0000256" key="1">
    <source>
        <dbReference type="ARBA" id="ARBA00022527"/>
    </source>
</evidence>
<protein>
    <submittedName>
        <fullName evidence="10">11604_t:CDS:1</fullName>
    </submittedName>
</protein>
<name>A0A9N9DU13_9GLOM</name>
<dbReference type="PANTHER" id="PTHR24058">
    <property type="entry name" value="DUAL SPECIFICITY PROTEIN KINASE"/>
    <property type="match status" value="1"/>
</dbReference>
<dbReference type="PANTHER" id="PTHR24058:SF130">
    <property type="entry name" value="SERINE_THREONINE PROTEIN KINASES-RELATED"/>
    <property type="match status" value="1"/>
</dbReference>
<dbReference type="Gene3D" id="3.30.200.20">
    <property type="entry name" value="Phosphorylase Kinase, domain 1"/>
    <property type="match status" value="1"/>
</dbReference>
<dbReference type="PROSITE" id="PS50011">
    <property type="entry name" value="PROTEIN_KINASE_DOM"/>
    <property type="match status" value="1"/>
</dbReference>
<feature type="transmembrane region" description="Helical" evidence="8">
    <location>
        <begin position="355"/>
        <end position="376"/>
    </location>
</feature>
<evidence type="ECO:0000256" key="3">
    <source>
        <dbReference type="ARBA" id="ARBA00022741"/>
    </source>
</evidence>
<keyword evidence="4" id="KW-0418">Kinase</keyword>
<evidence type="ECO:0000256" key="8">
    <source>
        <dbReference type="SAM" id="Phobius"/>
    </source>
</evidence>
<keyword evidence="2" id="KW-0808">Transferase</keyword>
<dbReference type="InterPro" id="IPR017441">
    <property type="entry name" value="Protein_kinase_ATP_BS"/>
</dbReference>
<evidence type="ECO:0000313" key="11">
    <source>
        <dbReference type="Proteomes" id="UP000789739"/>
    </source>
</evidence>
<sequence length="482" mass="53898">MLPARQFADTRSQHQTLHTFLTNCRPATAPFNVVQRLTAGLTALDNKLVSRQRRHNVERSRASRKKQVASPVPEFLQQNDNGEEVLDAVLGIEVQNPSQREPELLFIAVFHGKDLYPSPLAYLPTDFDTRRQILACRYRVLRKIGEGTFSQTVCAEDLYYPGRHLVAIKIMTISYNAIGVQYLGGGTISIPQNNSEQERLHMLRKVACQLLTALMYLREMGVIHADLKPENIIGLTVDSYKLKVIDFGNALSLDDVYHYYETFEIQSLLYRAPEVLLGLPFGLEIDMWSLGCLLCEYWLGYPIFQSSTTDGMVRAITDVLGYLPDTPYKNGKFIIRGTLESDSELDDDKTHDIKAGLLSILLLVLFGILAFTTFGIATFFAVIAWVIAFILVFVEVPIFLKICPTSPRFDSFIKKFKNHYVRAVGYLVCATILWLFLIKTFVLIAPAITLTAAGIFYGIAAVTHQPHASSSITGGTGVSGIV</sequence>
<dbReference type="InterPro" id="IPR050494">
    <property type="entry name" value="Ser_Thr_dual-spec_kinase"/>
</dbReference>
<feature type="domain" description="Protein kinase" evidence="9">
    <location>
        <begin position="31"/>
        <end position="358"/>
    </location>
</feature>
<evidence type="ECO:0000256" key="4">
    <source>
        <dbReference type="ARBA" id="ARBA00022777"/>
    </source>
</evidence>
<dbReference type="SMART" id="SM00220">
    <property type="entry name" value="S_TKc"/>
    <property type="match status" value="1"/>
</dbReference>
<feature type="transmembrane region" description="Helical" evidence="8">
    <location>
        <begin position="420"/>
        <end position="437"/>
    </location>
</feature>
<dbReference type="GO" id="GO:0016020">
    <property type="term" value="C:membrane"/>
    <property type="evidence" value="ECO:0007669"/>
    <property type="project" value="InterPro"/>
</dbReference>
<feature type="transmembrane region" description="Helical" evidence="8">
    <location>
        <begin position="443"/>
        <end position="462"/>
    </location>
</feature>
<dbReference type="Pfam" id="PF10233">
    <property type="entry name" value="Cg6151-P"/>
    <property type="match status" value="1"/>
</dbReference>
<keyword evidence="11" id="KW-1185">Reference proteome</keyword>
<evidence type="ECO:0000256" key="6">
    <source>
        <dbReference type="PROSITE-ProRule" id="PRU10141"/>
    </source>
</evidence>
<dbReference type="InterPro" id="IPR000719">
    <property type="entry name" value="Prot_kinase_dom"/>
</dbReference>
<dbReference type="GO" id="GO:0005524">
    <property type="term" value="F:ATP binding"/>
    <property type="evidence" value="ECO:0007669"/>
    <property type="project" value="UniProtKB-UniRule"/>
</dbReference>
<dbReference type="InterPro" id="IPR019365">
    <property type="entry name" value="TVP18/Ca-channel_flower"/>
</dbReference>
<gene>
    <name evidence="10" type="ORF">PBRASI_LOCUS10176</name>
</gene>
<dbReference type="InterPro" id="IPR011009">
    <property type="entry name" value="Kinase-like_dom_sf"/>
</dbReference>
<dbReference type="EMBL" id="CAJVPI010002756">
    <property type="protein sequence ID" value="CAG8649023.1"/>
    <property type="molecule type" value="Genomic_DNA"/>
</dbReference>
<dbReference type="PROSITE" id="PS00107">
    <property type="entry name" value="PROTEIN_KINASE_ATP"/>
    <property type="match status" value="1"/>
</dbReference>
<feature type="region of interest" description="Disordered" evidence="7">
    <location>
        <begin position="52"/>
        <end position="71"/>
    </location>
</feature>
<dbReference type="AlphaFoldDB" id="A0A9N9DU13"/>
<dbReference type="Gene3D" id="1.10.510.10">
    <property type="entry name" value="Transferase(Phosphotransferase) domain 1"/>
    <property type="match status" value="1"/>
</dbReference>
<dbReference type="OrthoDB" id="9332038at2759"/>
<dbReference type="Pfam" id="PF00069">
    <property type="entry name" value="Pkinase"/>
    <property type="match status" value="1"/>
</dbReference>
<feature type="transmembrane region" description="Helical" evidence="8">
    <location>
        <begin position="382"/>
        <end position="400"/>
    </location>
</feature>
<evidence type="ECO:0000259" key="9">
    <source>
        <dbReference type="PROSITE" id="PS50011"/>
    </source>
</evidence>
<keyword evidence="8" id="KW-0472">Membrane</keyword>
<keyword evidence="3 6" id="KW-0547">Nucleotide-binding</keyword>
<dbReference type="GO" id="GO:0004674">
    <property type="term" value="F:protein serine/threonine kinase activity"/>
    <property type="evidence" value="ECO:0007669"/>
    <property type="project" value="UniProtKB-KW"/>
</dbReference>
<evidence type="ECO:0000256" key="2">
    <source>
        <dbReference type="ARBA" id="ARBA00022679"/>
    </source>
</evidence>
<comment type="caution">
    <text evidence="10">The sequence shown here is derived from an EMBL/GenBank/DDBJ whole genome shotgun (WGS) entry which is preliminary data.</text>
</comment>
<keyword evidence="8" id="KW-1133">Transmembrane helix</keyword>
<feature type="binding site" evidence="6">
    <location>
        <position position="169"/>
    </location>
    <ligand>
        <name>ATP</name>
        <dbReference type="ChEBI" id="CHEBI:30616"/>
    </ligand>
</feature>
<accession>A0A9N9DU13</accession>
<dbReference type="SUPFAM" id="SSF56112">
    <property type="entry name" value="Protein kinase-like (PK-like)"/>
    <property type="match status" value="1"/>
</dbReference>